<dbReference type="AlphaFoldDB" id="A0A1A5HP12"/>
<evidence type="ECO:0000256" key="1">
    <source>
        <dbReference type="SAM" id="SignalP"/>
    </source>
</evidence>
<evidence type="ECO:0008006" key="4">
    <source>
        <dbReference type="Google" id="ProtNLM"/>
    </source>
</evidence>
<sequence length="73" mass="7642">MKTLALTAAAILVATTGAFAGSDHFDDRTANQTAATVDNTHTASIRKADMVRHGVRATMKSEADEPGQGIWGN</sequence>
<dbReference type="EMBL" id="LZTJ01000033">
    <property type="protein sequence ID" value="OBP70434.1"/>
    <property type="molecule type" value="Genomic_DNA"/>
</dbReference>
<proteinExistence type="predicted"/>
<name>A0A1A5HP12_RHILI</name>
<organism evidence="2 3">
    <name type="scientific">Rhizobium loti</name>
    <name type="common">Mesorhizobium loti</name>
    <dbReference type="NCBI Taxonomy" id="381"/>
    <lineage>
        <taxon>Bacteria</taxon>
        <taxon>Pseudomonadati</taxon>
        <taxon>Pseudomonadota</taxon>
        <taxon>Alphaproteobacteria</taxon>
        <taxon>Hyphomicrobiales</taxon>
        <taxon>Phyllobacteriaceae</taxon>
        <taxon>Mesorhizobium</taxon>
    </lineage>
</organism>
<reference evidence="3" key="1">
    <citation type="submission" date="2016-06" db="EMBL/GenBank/DDBJ databases">
        <title>NZP2037 Pacbio-Illumina hybrid assembly.</title>
        <authorList>
            <person name="Ramsay J.P."/>
        </authorList>
    </citation>
    <scope>NUCLEOTIDE SEQUENCE [LARGE SCALE GENOMIC DNA]</scope>
    <source>
        <strain evidence="3">R7ANS::ICEMlSym2042</strain>
    </source>
</reference>
<gene>
    <name evidence="2" type="ORF">BAE39_22795</name>
</gene>
<evidence type="ECO:0000313" key="3">
    <source>
        <dbReference type="Proteomes" id="UP000093748"/>
    </source>
</evidence>
<keyword evidence="1" id="KW-0732">Signal</keyword>
<protein>
    <recommendedName>
        <fullName evidence="4">DUF680 domain-containing protein</fullName>
    </recommendedName>
</protein>
<feature type="signal peptide" evidence="1">
    <location>
        <begin position="1"/>
        <end position="20"/>
    </location>
</feature>
<feature type="chain" id="PRO_5009826976" description="DUF680 domain-containing protein" evidence="1">
    <location>
        <begin position="21"/>
        <end position="73"/>
    </location>
</feature>
<dbReference type="OrthoDB" id="8100990at2"/>
<dbReference type="InterPro" id="IPR007771">
    <property type="entry name" value="DUF680"/>
</dbReference>
<accession>A0A1A5HP12</accession>
<dbReference type="Pfam" id="PF05079">
    <property type="entry name" value="DUF680"/>
    <property type="match status" value="1"/>
</dbReference>
<dbReference type="Proteomes" id="UP000093748">
    <property type="component" value="Unassembled WGS sequence"/>
</dbReference>
<dbReference type="GeneID" id="66683031"/>
<comment type="caution">
    <text evidence="2">The sequence shown here is derived from an EMBL/GenBank/DDBJ whole genome shotgun (WGS) entry which is preliminary data.</text>
</comment>
<evidence type="ECO:0000313" key="2">
    <source>
        <dbReference type="EMBL" id="OBP70434.1"/>
    </source>
</evidence>
<dbReference type="RefSeq" id="WP_032931026.1">
    <property type="nucleotide sequence ID" value="NZ_LZTH01000003.1"/>
</dbReference>